<dbReference type="CDD" id="cd00198">
    <property type="entry name" value="vWFA"/>
    <property type="match status" value="1"/>
</dbReference>
<dbReference type="Pfam" id="PF00092">
    <property type="entry name" value="VWA"/>
    <property type="match status" value="1"/>
</dbReference>
<evidence type="ECO:0008006" key="6">
    <source>
        <dbReference type="Google" id="ProtNLM"/>
    </source>
</evidence>
<reference evidence="4 5" key="1">
    <citation type="submission" date="2022-12" db="EMBL/GenBank/DDBJ databases">
        <title>Genomic features and morphological characterization of a novel Knufia sp. strain isolated from spacecraft assembly facility.</title>
        <authorList>
            <person name="Teixeira M."/>
            <person name="Chander A.M."/>
            <person name="Stajich J.E."/>
            <person name="Venkateswaran K."/>
        </authorList>
    </citation>
    <scope>NUCLEOTIDE SEQUENCE [LARGE SCALE GENOMIC DNA]</scope>
    <source>
        <strain evidence="4 5">FJI-L2-BK-P2</strain>
    </source>
</reference>
<feature type="domain" description="UBC core" evidence="2">
    <location>
        <begin position="916"/>
        <end position="1063"/>
    </location>
</feature>
<evidence type="ECO:0000259" key="3">
    <source>
        <dbReference type="PROSITE" id="PS50234"/>
    </source>
</evidence>
<dbReference type="PROSITE" id="PS50127">
    <property type="entry name" value="UBC_2"/>
    <property type="match status" value="1"/>
</dbReference>
<feature type="compositionally biased region" description="Basic and acidic residues" evidence="1">
    <location>
        <begin position="1167"/>
        <end position="1178"/>
    </location>
</feature>
<evidence type="ECO:0000313" key="5">
    <source>
        <dbReference type="Proteomes" id="UP001316803"/>
    </source>
</evidence>
<dbReference type="SMART" id="SM00327">
    <property type="entry name" value="VWA"/>
    <property type="match status" value="1"/>
</dbReference>
<dbReference type="SMART" id="SM00212">
    <property type="entry name" value="UBCc"/>
    <property type="match status" value="1"/>
</dbReference>
<sequence>MANTRKDQASPSPSEHLSWSHLSRSTKPDLARVFVQLENGMKYYVPVAQTSTIHDLHEKALQRAVKFGFQATVEDTFLQTVGAPAITLCGEDSLLEVLDLTEASTFNLCSLDDDRSRSATTPNPRSNPTGTERAEAGNTEKNGIYVRWITLEDAIFHTRLSAIQADDSVVPGNITLHQFYNIAVARFGKAENSDDPSRKVNLFLKDCQLGAKNNSLSLHDLKIHGSKSQPLDVFVDVDMSEERISISDVNESTDLKSLWGFGTTTRGVCTLVTSLKMLVKEIKTGSCTLDKVLGTLFELTHFPPLSIAFRHLYESNVEESTCASSLRVFAYALHILCLQIVPSWICAALEMALESSRQVVAWLSALEPGVLLTAHKVQIKGRKDQDLLLSGLLPHKYDVKISVTNDSIASNIEELVIALDRKDEALAIFLGRAMHKSFSPSWNYYFQLGIWKEMVTHKKLQAVQPSDFDLLLQTTASSKNFRMVGPLQLGACLASELPLITLSSAGYVSLYDQEYYQCSEKRFFTWDAVQKKEVLKDTNPGQYLTQKLEPILADRKKNRTFEVDAWGDQIHGATEFVTPDEAVVVCMDTSYSMESAMEDGWVTTTGVLPSRLTEVKEFFKNLALRVSALRLSTYLGLVTFSAESQVTVRQALTPVHLNFEDSVEKLKPQTQTAIFDGIDKATEMLCKLKEAHPGVQCRIILLTDGEDNDSGHFPESVGQDLLDNDIVLDSVVIGTNFTKELFKISKATGGYAFAPGTQQGFFQIFLLETLVDIRTRPDIVKLPWSPSQSWEEYLPKSKDMSTAYEFPPCRPHPHHDDHFIALRDADRFLTRQTNQGSKTAGSVHAMSTRSTSTEITGTTFGASGSARIILSEVKEMVRNPHEYMDVYVSEGNLRWKKVAIRGIPAREVINEEEWQPAYDEQKSSLSSILLSISWEQTLSFSSESNMGFWKVVMQGPPASPYANGAFMLYLEIGTEFPVKPPSARFITPMLHPNITKHGRICHPIFDREWSGTTRIYPVLQHVWGILMSLEARDAVDPLSTLKFWTDPVQSRREVENYVARFASRHRTDLRNDIIGDTDSPATPARSKMVHDDRSSITRSGGSRGTVTATSSDGGDTSAPPTYLSTTSAPAKRPNSAISNTVTAQSRPPPLITTPSTALGQVSQAASHTDEPAQSRDDGAGQGGVRRSARFFRKLMK</sequence>
<comment type="caution">
    <text evidence="4">The sequence shown here is derived from an EMBL/GenBank/DDBJ whole genome shotgun (WGS) entry which is preliminary data.</text>
</comment>
<feature type="compositionally biased region" description="Polar residues" evidence="1">
    <location>
        <begin position="118"/>
        <end position="130"/>
    </location>
</feature>
<dbReference type="Gene3D" id="3.40.50.410">
    <property type="entry name" value="von Willebrand factor, type A domain"/>
    <property type="match status" value="1"/>
</dbReference>
<keyword evidence="5" id="KW-1185">Reference proteome</keyword>
<feature type="region of interest" description="Disordered" evidence="1">
    <location>
        <begin position="834"/>
        <end position="857"/>
    </location>
</feature>
<gene>
    <name evidence="4" type="ORF">OHC33_000498</name>
</gene>
<dbReference type="PANTHER" id="PTHR24068">
    <property type="entry name" value="UBIQUITIN-CONJUGATING ENZYME E2"/>
    <property type="match status" value="1"/>
</dbReference>
<dbReference type="Proteomes" id="UP001316803">
    <property type="component" value="Unassembled WGS sequence"/>
</dbReference>
<dbReference type="InterPro" id="IPR000608">
    <property type="entry name" value="UBC"/>
</dbReference>
<accession>A0AAN8ICJ4</accession>
<feature type="compositionally biased region" description="Polar residues" evidence="1">
    <location>
        <begin position="1135"/>
        <end position="1145"/>
    </location>
</feature>
<organism evidence="4 5">
    <name type="scientific">Knufia fluminis</name>
    <dbReference type="NCBI Taxonomy" id="191047"/>
    <lineage>
        <taxon>Eukaryota</taxon>
        <taxon>Fungi</taxon>
        <taxon>Dikarya</taxon>
        <taxon>Ascomycota</taxon>
        <taxon>Pezizomycotina</taxon>
        <taxon>Eurotiomycetes</taxon>
        <taxon>Chaetothyriomycetidae</taxon>
        <taxon>Chaetothyriales</taxon>
        <taxon>Trichomeriaceae</taxon>
        <taxon>Knufia</taxon>
    </lineage>
</organism>
<dbReference type="PROSITE" id="PS50234">
    <property type="entry name" value="VWFA"/>
    <property type="match status" value="1"/>
</dbReference>
<dbReference type="EMBL" id="JAKLMC020000001">
    <property type="protein sequence ID" value="KAK5958655.1"/>
    <property type="molecule type" value="Genomic_DNA"/>
</dbReference>
<feature type="region of interest" description="Disordered" evidence="1">
    <location>
        <begin position="1071"/>
        <end position="1187"/>
    </location>
</feature>
<dbReference type="SUPFAM" id="SSF53300">
    <property type="entry name" value="vWA-like"/>
    <property type="match status" value="1"/>
</dbReference>
<feature type="region of interest" description="Disordered" evidence="1">
    <location>
        <begin position="113"/>
        <end position="137"/>
    </location>
</feature>
<feature type="compositionally biased region" description="Polar residues" evidence="1">
    <location>
        <begin position="1112"/>
        <end position="1128"/>
    </location>
</feature>
<feature type="compositionally biased region" description="Polar residues" evidence="1">
    <location>
        <begin position="1152"/>
        <end position="1166"/>
    </location>
</feature>
<protein>
    <recommendedName>
        <fullName evidence="6">UBC core domain-containing protein</fullName>
    </recommendedName>
</protein>
<evidence type="ECO:0000259" key="2">
    <source>
        <dbReference type="PROSITE" id="PS50127"/>
    </source>
</evidence>
<name>A0AAN8ICJ4_9EURO</name>
<feature type="compositionally biased region" description="Low complexity" evidence="1">
    <location>
        <begin position="847"/>
        <end position="857"/>
    </location>
</feature>
<dbReference type="InterPro" id="IPR036465">
    <property type="entry name" value="vWFA_dom_sf"/>
</dbReference>
<feature type="compositionally biased region" description="Low complexity" evidence="1">
    <location>
        <begin position="1096"/>
        <end position="1111"/>
    </location>
</feature>
<dbReference type="Pfam" id="PF00179">
    <property type="entry name" value="UQ_con"/>
    <property type="match status" value="1"/>
</dbReference>
<dbReference type="SUPFAM" id="SSF54495">
    <property type="entry name" value="UBC-like"/>
    <property type="match status" value="1"/>
</dbReference>
<feature type="domain" description="VWFA" evidence="3">
    <location>
        <begin position="582"/>
        <end position="780"/>
    </location>
</feature>
<dbReference type="AlphaFoldDB" id="A0AAN8ICJ4"/>
<evidence type="ECO:0000313" key="4">
    <source>
        <dbReference type="EMBL" id="KAK5958655.1"/>
    </source>
</evidence>
<dbReference type="InterPro" id="IPR016135">
    <property type="entry name" value="UBQ-conjugating_enzyme/RWD"/>
</dbReference>
<feature type="compositionally biased region" description="Polar residues" evidence="1">
    <location>
        <begin position="9"/>
        <end position="21"/>
    </location>
</feature>
<dbReference type="InterPro" id="IPR002035">
    <property type="entry name" value="VWF_A"/>
</dbReference>
<evidence type="ECO:0000256" key="1">
    <source>
        <dbReference type="SAM" id="MobiDB-lite"/>
    </source>
</evidence>
<dbReference type="Gene3D" id="3.10.110.10">
    <property type="entry name" value="Ubiquitin Conjugating Enzyme"/>
    <property type="match status" value="1"/>
</dbReference>
<feature type="region of interest" description="Disordered" evidence="1">
    <location>
        <begin position="1"/>
        <end position="21"/>
    </location>
</feature>
<proteinExistence type="predicted"/>